<feature type="region of interest" description="Disordered" evidence="1">
    <location>
        <begin position="234"/>
        <end position="257"/>
    </location>
</feature>
<dbReference type="AlphaFoldDB" id="A0A830GG03"/>
<reference evidence="2" key="1">
    <citation type="journal article" date="2014" name="Int. J. Syst. Evol. Microbiol.">
        <title>Complete genome sequence of Corynebacterium casei LMG S-19264T (=DSM 44701T), isolated from a smear-ripened cheese.</title>
        <authorList>
            <consortium name="US DOE Joint Genome Institute (JGI-PGF)"/>
            <person name="Walter F."/>
            <person name="Albersmeier A."/>
            <person name="Kalinowski J."/>
            <person name="Ruckert C."/>
        </authorList>
    </citation>
    <scope>NUCLEOTIDE SEQUENCE</scope>
    <source>
        <strain evidence="2">JCM 17820</strain>
    </source>
</reference>
<comment type="caution">
    <text evidence="2">The sequence shown here is derived from an EMBL/GenBank/DDBJ whole genome shotgun (WGS) entry which is preliminary data.</text>
</comment>
<gene>
    <name evidence="2" type="ORF">GCM10009030_04570</name>
</gene>
<proteinExistence type="predicted"/>
<dbReference type="EMBL" id="BMOU01000001">
    <property type="protein sequence ID" value="GGN86658.1"/>
    <property type="molecule type" value="Genomic_DNA"/>
</dbReference>
<dbReference type="PROSITE" id="PS51257">
    <property type="entry name" value="PROKAR_LIPOPROTEIN"/>
    <property type="match status" value="1"/>
</dbReference>
<evidence type="ECO:0000256" key="1">
    <source>
        <dbReference type="SAM" id="MobiDB-lite"/>
    </source>
</evidence>
<name>A0A830GG03_9EURY</name>
<evidence type="ECO:0000313" key="2">
    <source>
        <dbReference type="EMBL" id="GGN86658.1"/>
    </source>
</evidence>
<dbReference type="Proteomes" id="UP000605784">
    <property type="component" value="Unassembled WGS sequence"/>
</dbReference>
<protein>
    <recommendedName>
        <fullName evidence="4">Lipoprotein</fullName>
    </recommendedName>
</protein>
<feature type="region of interest" description="Disordered" evidence="1">
    <location>
        <begin position="117"/>
        <end position="140"/>
    </location>
</feature>
<evidence type="ECO:0000313" key="3">
    <source>
        <dbReference type="Proteomes" id="UP000605784"/>
    </source>
</evidence>
<evidence type="ECO:0008006" key="4">
    <source>
        <dbReference type="Google" id="ProtNLM"/>
    </source>
</evidence>
<keyword evidence="3" id="KW-1185">Reference proteome</keyword>
<reference evidence="2" key="2">
    <citation type="submission" date="2020-09" db="EMBL/GenBank/DDBJ databases">
        <authorList>
            <person name="Sun Q."/>
            <person name="Ohkuma M."/>
        </authorList>
    </citation>
    <scope>NUCLEOTIDE SEQUENCE</scope>
    <source>
        <strain evidence="2">JCM 17820</strain>
    </source>
</reference>
<dbReference type="RefSeq" id="WP_188994173.1">
    <property type="nucleotide sequence ID" value="NZ_BMOU01000001.1"/>
</dbReference>
<accession>A0A830GG03</accession>
<sequence length="257" mass="28179">MSRRTLLPLLIVCLVLTAGCSFFGPNPDSYSSSYDLSVGVDADETLRNVTIRVPLPQVDGNATFEATDVAPNGTFDARVVETEYGPMLELTTDEFTVETRYYRYVEADGVGRQEEISEAEYDPENPNHAKRTRRTASTSALRDATYPIETRTPVGTSPTFYGDGVTRSLTDCSLPYRDETACFTYDAPVFLSYDAPATARVDASVMVVGSNEWFSGGWTGNSYADRVHANATGPQDRWVSASGHTETGRGNYPSPER</sequence>
<organism evidence="2 3">
    <name type="scientific">Haloarcula pellucida</name>
    <dbReference type="NCBI Taxonomy" id="1427151"/>
    <lineage>
        <taxon>Archaea</taxon>
        <taxon>Methanobacteriati</taxon>
        <taxon>Methanobacteriota</taxon>
        <taxon>Stenosarchaea group</taxon>
        <taxon>Halobacteria</taxon>
        <taxon>Halobacteriales</taxon>
        <taxon>Haloarculaceae</taxon>
        <taxon>Haloarcula</taxon>
    </lineage>
</organism>